<sequence length="245" mass="27880">MSRQTLRILCFGDSLTSGYFEWGTASHPYALKLEDRLTGAFPHVDVEVVVDGVPGDVATFDRFYKRFTNAWQKKSYDWAIVLAGTNDIAYGIPSDDIFTALADIYDVALSRERNILALTVPECMSKAERSTTARNELNQSILDNKDTNYYAFDLHAHIPYHSLSEQDRAKYWDDGVHLRDDGYDWMGNHIANALIDILRREGTLEPASSAPPEDLLDDDFSFDEEDGNPRNIHEGYVVVRKKDLY</sequence>
<dbReference type="Gene3D" id="3.40.50.1110">
    <property type="entry name" value="SGNH hydrolase"/>
    <property type="match status" value="1"/>
</dbReference>
<feature type="domain" description="SGNH hydrolase-type esterase" evidence="2">
    <location>
        <begin position="10"/>
        <end position="184"/>
    </location>
</feature>
<dbReference type="OrthoDB" id="408760at2759"/>
<evidence type="ECO:0000313" key="3">
    <source>
        <dbReference type="EMBL" id="KAF4984827.1"/>
    </source>
</evidence>
<dbReference type="Proteomes" id="UP000635477">
    <property type="component" value="Unassembled WGS sequence"/>
</dbReference>
<evidence type="ECO:0000259" key="2">
    <source>
        <dbReference type="Pfam" id="PF13472"/>
    </source>
</evidence>
<dbReference type="InterPro" id="IPR051532">
    <property type="entry name" value="Ester_Hydrolysis_Enzymes"/>
</dbReference>
<comment type="caution">
    <text evidence="3">The sequence shown here is derived from an EMBL/GenBank/DDBJ whole genome shotgun (WGS) entry which is preliminary data.</text>
</comment>
<proteinExistence type="predicted"/>
<feature type="region of interest" description="Disordered" evidence="1">
    <location>
        <begin position="205"/>
        <end position="228"/>
    </location>
</feature>
<dbReference type="AlphaFoldDB" id="A0A8H4UW15"/>
<dbReference type="EMBL" id="JABEYC010000002">
    <property type="protein sequence ID" value="KAF4984827.1"/>
    <property type="molecule type" value="Genomic_DNA"/>
</dbReference>
<dbReference type="InterPro" id="IPR013830">
    <property type="entry name" value="SGNH_hydro"/>
</dbReference>
<dbReference type="InterPro" id="IPR036514">
    <property type="entry name" value="SGNH_hydro_sf"/>
</dbReference>
<dbReference type="GO" id="GO:0004622">
    <property type="term" value="F:phosphatidylcholine lysophospholipase activity"/>
    <property type="evidence" value="ECO:0007669"/>
    <property type="project" value="TreeGrafter"/>
</dbReference>
<protein>
    <recommendedName>
        <fullName evidence="2">SGNH hydrolase-type esterase domain-containing protein</fullName>
    </recommendedName>
</protein>
<dbReference type="PANTHER" id="PTHR30383">
    <property type="entry name" value="THIOESTERASE 1/PROTEASE 1/LYSOPHOSPHOLIPASE L1"/>
    <property type="match status" value="1"/>
</dbReference>
<organism evidence="3 4">
    <name type="scientific">Fusarium zealandicum</name>
    <dbReference type="NCBI Taxonomy" id="1053134"/>
    <lineage>
        <taxon>Eukaryota</taxon>
        <taxon>Fungi</taxon>
        <taxon>Dikarya</taxon>
        <taxon>Ascomycota</taxon>
        <taxon>Pezizomycotina</taxon>
        <taxon>Sordariomycetes</taxon>
        <taxon>Hypocreomycetidae</taxon>
        <taxon>Hypocreales</taxon>
        <taxon>Nectriaceae</taxon>
        <taxon>Fusarium</taxon>
        <taxon>Fusarium staphyleae species complex</taxon>
    </lineage>
</organism>
<dbReference type="Pfam" id="PF13472">
    <property type="entry name" value="Lipase_GDSL_2"/>
    <property type="match status" value="1"/>
</dbReference>
<gene>
    <name evidence="3" type="ORF">FZEAL_55</name>
</gene>
<reference evidence="3" key="1">
    <citation type="journal article" date="2020" name="BMC Genomics">
        <title>Correction to: Identification and distribution of gene clusters required for synthesis of sphingolipid metabolism inhibitors in diverse species of the filamentous fungus Fusarium.</title>
        <authorList>
            <person name="Kim H.S."/>
            <person name="Lohmar J.M."/>
            <person name="Busman M."/>
            <person name="Brown D.W."/>
            <person name="Naumann T.A."/>
            <person name="Divon H.H."/>
            <person name="Lysoe E."/>
            <person name="Uhlig S."/>
            <person name="Proctor R.H."/>
        </authorList>
    </citation>
    <scope>NUCLEOTIDE SEQUENCE</scope>
    <source>
        <strain evidence="3">NRRL 22465</strain>
    </source>
</reference>
<dbReference type="CDD" id="cd00229">
    <property type="entry name" value="SGNH_hydrolase"/>
    <property type="match status" value="1"/>
</dbReference>
<keyword evidence="4" id="KW-1185">Reference proteome</keyword>
<reference evidence="3" key="2">
    <citation type="submission" date="2020-05" db="EMBL/GenBank/DDBJ databases">
        <authorList>
            <person name="Kim H.-S."/>
            <person name="Proctor R.H."/>
            <person name="Brown D.W."/>
        </authorList>
    </citation>
    <scope>NUCLEOTIDE SEQUENCE</scope>
    <source>
        <strain evidence="3">NRRL 22465</strain>
    </source>
</reference>
<evidence type="ECO:0000256" key="1">
    <source>
        <dbReference type="SAM" id="MobiDB-lite"/>
    </source>
</evidence>
<feature type="compositionally biased region" description="Acidic residues" evidence="1">
    <location>
        <begin position="214"/>
        <end position="226"/>
    </location>
</feature>
<dbReference type="PANTHER" id="PTHR30383:SF19">
    <property type="entry name" value="FIBRONECTIN TYPE-III DOMAIN-CONTAINING PROTEIN"/>
    <property type="match status" value="1"/>
</dbReference>
<name>A0A8H4UW15_9HYPO</name>
<dbReference type="SUPFAM" id="SSF52266">
    <property type="entry name" value="SGNH hydrolase"/>
    <property type="match status" value="1"/>
</dbReference>
<accession>A0A8H4UW15</accession>
<evidence type="ECO:0000313" key="4">
    <source>
        <dbReference type="Proteomes" id="UP000635477"/>
    </source>
</evidence>